<proteinExistence type="predicted"/>
<evidence type="ECO:0000313" key="2">
    <source>
        <dbReference type="EMBL" id="GIQ83571.1"/>
    </source>
</evidence>
<keyword evidence="1" id="KW-1133">Transmembrane helix</keyword>
<sequence>MSAASVPQQRADVVEDDSTVCAGVWDRECQDEFLRLSIRAGRTALVLSSCLYAFLTVCCINVATGYDFPVRALSAMGVPAEQPRSSSLYNCGICVMSCGLVMHNTAVHALLRVRLRAGGEDKGHSLRGWRSGVWRVIAWLLPLDPIGLLVSGIANESYGRVHTHAVYVTIGLSRPGHGGTLQRRPNQDHLPIPPPGHCLCGCPTLGLRHHGAGGGGHADSGAYVCGVGGSGG</sequence>
<protein>
    <submittedName>
        <fullName evidence="2">Uncharacterized protein</fullName>
    </submittedName>
</protein>
<dbReference type="AlphaFoldDB" id="A0A9K3CVU3"/>
<feature type="transmembrane region" description="Helical" evidence="1">
    <location>
        <begin position="44"/>
        <end position="66"/>
    </location>
</feature>
<dbReference type="Proteomes" id="UP000265618">
    <property type="component" value="Unassembled WGS sequence"/>
</dbReference>
<keyword evidence="1" id="KW-0472">Membrane</keyword>
<reference evidence="2 3" key="1">
    <citation type="journal article" date="2018" name="PLoS ONE">
        <title>The draft genome of Kipferlia bialata reveals reductive genome evolution in fornicate parasites.</title>
        <authorList>
            <person name="Tanifuji G."/>
            <person name="Takabayashi S."/>
            <person name="Kume K."/>
            <person name="Takagi M."/>
            <person name="Nakayama T."/>
            <person name="Kamikawa R."/>
            <person name="Inagaki Y."/>
            <person name="Hashimoto T."/>
        </authorList>
    </citation>
    <scope>NUCLEOTIDE SEQUENCE [LARGE SCALE GENOMIC DNA]</scope>
    <source>
        <strain evidence="2">NY0173</strain>
    </source>
</reference>
<dbReference type="EMBL" id="BDIP01001099">
    <property type="protein sequence ID" value="GIQ83571.1"/>
    <property type="molecule type" value="Genomic_DNA"/>
</dbReference>
<keyword evidence="1" id="KW-0812">Transmembrane</keyword>
<gene>
    <name evidence="2" type="ORF">KIPB_004916</name>
</gene>
<accession>A0A9K3CVU3</accession>
<evidence type="ECO:0000256" key="1">
    <source>
        <dbReference type="SAM" id="Phobius"/>
    </source>
</evidence>
<evidence type="ECO:0000313" key="3">
    <source>
        <dbReference type="Proteomes" id="UP000265618"/>
    </source>
</evidence>
<comment type="caution">
    <text evidence="2">The sequence shown here is derived from an EMBL/GenBank/DDBJ whole genome shotgun (WGS) entry which is preliminary data.</text>
</comment>
<keyword evidence="3" id="KW-1185">Reference proteome</keyword>
<name>A0A9K3CVU3_9EUKA</name>
<organism evidence="2 3">
    <name type="scientific">Kipferlia bialata</name>
    <dbReference type="NCBI Taxonomy" id="797122"/>
    <lineage>
        <taxon>Eukaryota</taxon>
        <taxon>Metamonada</taxon>
        <taxon>Carpediemonas-like organisms</taxon>
        <taxon>Kipferlia</taxon>
    </lineage>
</organism>